<evidence type="ECO:0000313" key="2">
    <source>
        <dbReference type="Proteomes" id="UP001185092"/>
    </source>
</evidence>
<sequence>MRVPEDSILKAIIKETKEVNEKRANFSNSPFKEDDYFQYLSLGLPLKRALIDSIQESKLLEGKHFVSVELYDDSGFKNDFLATLSQLQSQFSERQLKTFEDEHLESLSDELLKEDLNEAVFSLINLCRR</sequence>
<keyword evidence="2" id="KW-1185">Reference proteome</keyword>
<name>A0AAE3XQ13_9BACT</name>
<evidence type="ECO:0000313" key="1">
    <source>
        <dbReference type="EMBL" id="MDR6239993.1"/>
    </source>
</evidence>
<protein>
    <submittedName>
        <fullName evidence="1">Uncharacterized protein</fullName>
    </submittedName>
</protein>
<organism evidence="1 2">
    <name type="scientific">Aureibacter tunicatorum</name>
    <dbReference type="NCBI Taxonomy" id="866807"/>
    <lineage>
        <taxon>Bacteria</taxon>
        <taxon>Pseudomonadati</taxon>
        <taxon>Bacteroidota</taxon>
        <taxon>Cytophagia</taxon>
        <taxon>Cytophagales</taxon>
        <taxon>Persicobacteraceae</taxon>
        <taxon>Aureibacter</taxon>
    </lineage>
</organism>
<comment type="caution">
    <text evidence="1">The sequence shown here is derived from an EMBL/GenBank/DDBJ whole genome shotgun (WGS) entry which is preliminary data.</text>
</comment>
<reference evidence="1" key="1">
    <citation type="submission" date="2023-07" db="EMBL/GenBank/DDBJ databases">
        <title>Genomic Encyclopedia of Type Strains, Phase IV (KMG-IV): sequencing the most valuable type-strain genomes for metagenomic binning, comparative biology and taxonomic classification.</title>
        <authorList>
            <person name="Goeker M."/>
        </authorList>
    </citation>
    <scope>NUCLEOTIDE SEQUENCE</scope>
    <source>
        <strain evidence="1">DSM 26174</strain>
    </source>
</reference>
<dbReference type="AlphaFoldDB" id="A0AAE3XQ13"/>
<gene>
    <name evidence="1" type="ORF">HNQ88_003041</name>
</gene>
<accession>A0AAE3XQ13</accession>
<proteinExistence type="predicted"/>
<dbReference type="EMBL" id="JAVDQD010000003">
    <property type="protein sequence ID" value="MDR6239993.1"/>
    <property type="molecule type" value="Genomic_DNA"/>
</dbReference>
<dbReference type="RefSeq" id="WP_309939806.1">
    <property type="nucleotide sequence ID" value="NZ_AP025305.1"/>
</dbReference>
<dbReference type="Proteomes" id="UP001185092">
    <property type="component" value="Unassembled WGS sequence"/>
</dbReference>